<dbReference type="Pfam" id="PF00483">
    <property type="entry name" value="NTP_transferase"/>
    <property type="match status" value="1"/>
</dbReference>
<dbReference type="Gene3D" id="3.90.550.10">
    <property type="entry name" value="Spore Coat Polysaccharide Biosynthesis Protein SpsA, Chain A"/>
    <property type="match status" value="1"/>
</dbReference>
<keyword evidence="1" id="KW-0808">Transferase</keyword>
<dbReference type="InterPro" id="IPR050065">
    <property type="entry name" value="GlmU-like"/>
</dbReference>
<keyword evidence="2" id="KW-0548">Nucleotidyltransferase</keyword>
<comment type="caution">
    <text evidence="4">The sequence shown here is derived from an EMBL/GenBank/DDBJ whole genome shotgun (WGS) entry which is preliminary data.</text>
</comment>
<sequence length="240" mass="27472">MIDTIMLFAAGFGNRMRHLTENSPKTLIPILGQPMLHHALALCKMYPFKKVVINTHYLHDQISKSVDDFKKLNPSFPEIIVIYEEELLETGGAIKNALAQLGEDPVFALNTDIVLKSEYNIFADMIKKWNPEEMDFLLLMQKYNRAVGYSGHGDFDLLADGKLSRQDKEGNYDYMYAGLQILKPQKIAKHPLKVFSLREYYLNSDKVRGIAAKDSTRWYHATTPEDLVDIEMDMLAHGDQ</sequence>
<accession>A0ABU5NC48</accession>
<evidence type="ECO:0000259" key="3">
    <source>
        <dbReference type="Pfam" id="PF00483"/>
    </source>
</evidence>
<evidence type="ECO:0000313" key="4">
    <source>
        <dbReference type="EMBL" id="MEA0970758.1"/>
    </source>
</evidence>
<proteinExistence type="predicted"/>
<dbReference type="InterPro" id="IPR005835">
    <property type="entry name" value="NTP_transferase_dom"/>
</dbReference>
<dbReference type="SUPFAM" id="SSF53448">
    <property type="entry name" value="Nucleotide-diphospho-sugar transferases"/>
    <property type="match status" value="1"/>
</dbReference>
<evidence type="ECO:0000256" key="2">
    <source>
        <dbReference type="ARBA" id="ARBA00022695"/>
    </source>
</evidence>
<reference evidence="4 5" key="1">
    <citation type="submission" date="2023-03" db="EMBL/GenBank/DDBJ databases">
        <title>Host association and intracellularity evolved multiple times independently in the Rickettsiales.</title>
        <authorList>
            <person name="Castelli M."/>
            <person name="Nardi T."/>
            <person name="Gammuto L."/>
            <person name="Bellinzona G."/>
            <person name="Sabaneyeva E."/>
            <person name="Potekhin A."/>
            <person name="Serra V."/>
            <person name="Petroni G."/>
            <person name="Sassera D."/>
        </authorList>
    </citation>
    <scope>NUCLEOTIDE SEQUENCE [LARGE SCALE GENOMIC DNA]</scope>
    <source>
        <strain evidence="4 5">Sr 2-6</strain>
    </source>
</reference>
<keyword evidence="5" id="KW-1185">Reference proteome</keyword>
<dbReference type="PANTHER" id="PTHR43584">
    <property type="entry name" value="NUCLEOTIDYL TRANSFERASE"/>
    <property type="match status" value="1"/>
</dbReference>
<dbReference type="PANTHER" id="PTHR43584:SF8">
    <property type="entry name" value="N-ACETYLMURAMATE ALPHA-1-PHOSPHATE URIDYLYLTRANSFERASE"/>
    <property type="match status" value="1"/>
</dbReference>
<dbReference type="RefSeq" id="WP_322776659.1">
    <property type="nucleotide sequence ID" value="NZ_JARJFB010000043.1"/>
</dbReference>
<name>A0ABU5NC48_9RICK</name>
<dbReference type="InterPro" id="IPR029044">
    <property type="entry name" value="Nucleotide-diphossugar_trans"/>
</dbReference>
<evidence type="ECO:0000256" key="1">
    <source>
        <dbReference type="ARBA" id="ARBA00022679"/>
    </source>
</evidence>
<dbReference type="Proteomes" id="UP001291687">
    <property type="component" value="Unassembled WGS sequence"/>
</dbReference>
<organism evidence="4 5">
    <name type="scientific">Candidatus Megaera venefica</name>
    <dbReference type="NCBI Taxonomy" id="2055910"/>
    <lineage>
        <taxon>Bacteria</taxon>
        <taxon>Pseudomonadati</taxon>
        <taxon>Pseudomonadota</taxon>
        <taxon>Alphaproteobacteria</taxon>
        <taxon>Rickettsiales</taxon>
        <taxon>Rickettsiaceae</taxon>
        <taxon>Candidatus Megaera</taxon>
    </lineage>
</organism>
<feature type="domain" description="Nucleotidyl transferase" evidence="3">
    <location>
        <begin position="6"/>
        <end position="142"/>
    </location>
</feature>
<evidence type="ECO:0000313" key="5">
    <source>
        <dbReference type="Proteomes" id="UP001291687"/>
    </source>
</evidence>
<gene>
    <name evidence="4" type="ORF">Megvenef_00727</name>
</gene>
<protein>
    <submittedName>
        <fullName evidence="4">Glycosyltransferase family A domain protein</fullName>
    </submittedName>
</protein>
<dbReference type="EMBL" id="JARJFB010000043">
    <property type="protein sequence ID" value="MEA0970758.1"/>
    <property type="molecule type" value="Genomic_DNA"/>
</dbReference>